<name>A0AAW0V2C5_SCYPA</name>
<dbReference type="Gene3D" id="3.30.420.10">
    <property type="entry name" value="Ribonuclease H-like superfamily/Ribonuclease H"/>
    <property type="match status" value="1"/>
</dbReference>
<dbReference type="EMBL" id="JARAKH010000002">
    <property type="protein sequence ID" value="KAK8406336.1"/>
    <property type="molecule type" value="Genomic_DNA"/>
</dbReference>
<dbReference type="SUPFAM" id="SSF53098">
    <property type="entry name" value="Ribonuclease H-like"/>
    <property type="match status" value="1"/>
</dbReference>
<gene>
    <name evidence="1" type="ORF">O3P69_007201</name>
</gene>
<proteinExistence type="predicted"/>
<comment type="caution">
    <text evidence="1">The sequence shown here is derived from an EMBL/GenBank/DDBJ whole genome shotgun (WGS) entry which is preliminary data.</text>
</comment>
<evidence type="ECO:0000313" key="1">
    <source>
        <dbReference type="EMBL" id="KAK8406336.1"/>
    </source>
</evidence>
<reference evidence="1 2" key="1">
    <citation type="submission" date="2023-03" db="EMBL/GenBank/DDBJ databases">
        <title>High-quality genome of Scylla paramamosain provides insights in environmental adaptation.</title>
        <authorList>
            <person name="Zhang L."/>
        </authorList>
    </citation>
    <scope>NUCLEOTIDE SEQUENCE [LARGE SCALE GENOMIC DNA]</scope>
    <source>
        <strain evidence="1">LZ_2023a</strain>
        <tissue evidence="1">Muscle</tissue>
    </source>
</reference>
<dbReference type="AlphaFoldDB" id="A0AAW0V2C5"/>
<dbReference type="InterPro" id="IPR012337">
    <property type="entry name" value="RNaseH-like_sf"/>
</dbReference>
<dbReference type="GO" id="GO:0003676">
    <property type="term" value="F:nucleic acid binding"/>
    <property type="evidence" value="ECO:0007669"/>
    <property type="project" value="InterPro"/>
</dbReference>
<organism evidence="1 2">
    <name type="scientific">Scylla paramamosain</name>
    <name type="common">Mud crab</name>
    <dbReference type="NCBI Taxonomy" id="85552"/>
    <lineage>
        <taxon>Eukaryota</taxon>
        <taxon>Metazoa</taxon>
        <taxon>Ecdysozoa</taxon>
        <taxon>Arthropoda</taxon>
        <taxon>Crustacea</taxon>
        <taxon>Multicrustacea</taxon>
        <taxon>Malacostraca</taxon>
        <taxon>Eumalacostraca</taxon>
        <taxon>Eucarida</taxon>
        <taxon>Decapoda</taxon>
        <taxon>Pleocyemata</taxon>
        <taxon>Brachyura</taxon>
        <taxon>Eubrachyura</taxon>
        <taxon>Portunoidea</taxon>
        <taxon>Portunidae</taxon>
        <taxon>Portuninae</taxon>
        <taxon>Scylla</taxon>
    </lineage>
</organism>
<protein>
    <submittedName>
        <fullName evidence="1">Uncharacterized protein</fullName>
    </submittedName>
</protein>
<evidence type="ECO:0000313" key="2">
    <source>
        <dbReference type="Proteomes" id="UP001487740"/>
    </source>
</evidence>
<sequence>MALKALAEKCMDMGLKINLLEPKAVSFKTSRTPPPLRMNGEDIEWRSTQQVDHPHPAYKEDPPWAPPPPMIKITQLTGKKDNLDRNDLARQAHQLLVGGESEGTEVYYTDGSVDPNTGRAAATFFHKDVTPHHRLLDGTSTLQTELAAILKSFSAPTWYCYVYTLAQRTIRARASQSPSADAQAMKSASDPLMLNHPPLADTTLLTVSANQRAARAILSSPAQQSSRNHRRRCFFSAGVNNQEYHQCAFAAVFPSTSPPPALPGLGAMGWVKIKHPKPKKLATKRQLHDILSPAVKATRLIHSWDAVIDLTATHKDDDKIFEETTLKKLV</sequence>
<keyword evidence="2" id="KW-1185">Reference proteome</keyword>
<accession>A0AAW0V2C5</accession>
<dbReference type="InterPro" id="IPR036397">
    <property type="entry name" value="RNaseH_sf"/>
</dbReference>
<dbReference type="Proteomes" id="UP001487740">
    <property type="component" value="Unassembled WGS sequence"/>
</dbReference>